<evidence type="ECO:0000313" key="2">
    <source>
        <dbReference type="Proteomes" id="UP000663882"/>
    </source>
</evidence>
<dbReference type="Proteomes" id="UP000663882">
    <property type="component" value="Unassembled WGS sequence"/>
</dbReference>
<evidence type="ECO:0000313" key="1">
    <source>
        <dbReference type="EMBL" id="CAF1156267.1"/>
    </source>
</evidence>
<reference evidence="1" key="1">
    <citation type="submission" date="2021-02" db="EMBL/GenBank/DDBJ databases">
        <authorList>
            <person name="Nowell W R."/>
        </authorList>
    </citation>
    <scope>NUCLEOTIDE SEQUENCE</scope>
</reference>
<name>A0A814T3S5_9BILA</name>
<protein>
    <submittedName>
        <fullName evidence="1">Uncharacterized protein</fullName>
    </submittedName>
</protein>
<proteinExistence type="predicted"/>
<accession>A0A814T3S5</accession>
<comment type="caution">
    <text evidence="1">The sequence shown here is derived from an EMBL/GenBank/DDBJ whole genome shotgun (WGS) entry which is preliminary data.</text>
</comment>
<gene>
    <name evidence="1" type="ORF">RFH988_LOCUS22188</name>
</gene>
<sequence>MNQNNTSWICNSCNNSTNNLEMDIHKQVFLKCPSCLITCINPKVENNPLDNHICLRDMDDKEYNYGATALLCFSAYSDNVRLVKKKSNKYVRLIGDTFSEETSLAFSNLLDIFDTSSSILLFHQQVNIAASVLLIIHINESPIDIQYRKPPDFVSLNPFADWRVLGFPSSAMYNLVCFNSIIRSDGNDLMVRVTKIKKSWSTSINKRVIGNSDLLKRLFANSRILVFERIDNKTKFNLFQAIIKCTVNTNFTSSNNIQSCRTIQEICSIIETNPQFHELNDKLNASIKSYFRCNFCGDTPDNLSSSDNQIFIFKQNMNN</sequence>
<dbReference type="AlphaFoldDB" id="A0A814T3S5"/>
<organism evidence="1 2">
    <name type="scientific">Rotaria sordida</name>
    <dbReference type="NCBI Taxonomy" id="392033"/>
    <lineage>
        <taxon>Eukaryota</taxon>
        <taxon>Metazoa</taxon>
        <taxon>Spiralia</taxon>
        <taxon>Gnathifera</taxon>
        <taxon>Rotifera</taxon>
        <taxon>Eurotatoria</taxon>
        <taxon>Bdelloidea</taxon>
        <taxon>Philodinida</taxon>
        <taxon>Philodinidae</taxon>
        <taxon>Rotaria</taxon>
    </lineage>
</organism>
<dbReference type="EMBL" id="CAJNOO010001461">
    <property type="protein sequence ID" value="CAF1156267.1"/>
    <property type="molecule type" value="Genomic_DNA"/>
</dbReference>